<accession>A0A4Y1ZIS4</accession>
<evidence type="ECO:0000313" key="3">
    <source>
        <dbReference type="Proteomes" id="UP000319716"/>
    </source>
</evidence>
<evidence type="ECO:0000256" key="1">
    <source>
        <dbReference type="SAM" id="Phobius"/>
    </source>
</evidence>
<dbReference type="RefSeq" id="WP_262393562.1">
    <property type="nucleotide sequence ID" value="NZ_BEXB01000064.1"/>
</dbReference>
<gene>
    <name evidence="2" type="ORF">NBRC111894_4378</name>
</gene>
<dbReference type="AlphaFoldDB" id="A0A4Y1ZIS4"/>
<keyword evidence="1" id="KW-1133">Transmembrane helix</keyword>
<evidence type="ECO:0000313" key="2">
    <source>
        <dbReference type="EMBL" id="GAY78824.1"/>
    </source>
</evidence>
<sequence>MNSVVDASFGGETLKRDSVKTVIFASMIGTAIEFLISMLMEPLLLLIFRRSSFLKLHRQLLLF</sequence>
<proteinExistence type="predicted"/>
<reference evidence="2 3" key="1">
    <citation type="submission" date="2017-11" db="EMBL/GenBank/DDBJ databases">
        <title>Draft Genome Sequence of Sporolactobacillus inulinus NBRC 111894 Isolated from Koso, a Japanese Sugar-Vegetable Fermented Beverage.</title>
        <authorList>
            <person name="Chiou T.Y."/>
            <person name="Oshima K."/>
            <person name="Suda W."/>
            <person name="Hattori M."/>
            <person name="Takahashi T."/>
        </authorList>
    </citation>
    <scope>NUCLEOTIDE SEQUENCE [LARGE SCALE GENOMIC DNA]</scope>
    <source>
        <strain evidence="2 3">NBRC111894</strain>
    </source>
</reference>
<comment type="caution">
    <text evidence="2">The sequence shown here is derived from an EMBL/GenBank/DDBJ whole genome shotgun (WGS) entry which is preliminary data.</text>
</comment>
<dbReference type="EMBL" id="BEXB01000064">
    <property type="protein sequence ID" value="GAY78824.1"/>
    <property type="molecule type" value="Genomic_DNA"/>
</dbReference>
<name>A0A4Y1ZIS4_9BACL</name>
<keyword evidence="1" id="KW-0812">Transmembrane</keyword>
<dbReference type="Proteomes" id="UP000319716">
    <property type="component" value="Unassembled WGS sequence"/>
</dbReference>
<feature type="transmembrane region" description="Helical" evidence="1">
    <location>
        <begin position="22"/>
        <end position="48"/>
    </location>
</feature>
<keyword evidence="1" id="KW-0472">Membrane</keyword>
<protein>
    <submittedName>
        <fullName evidence="2">Uncharacterized protein</fullName>
    </submittedName>
</protein>
<organism evidence="2 3">
    <name type="scientific">Sporolactobacillus inulinus</name>
    <dbReference type="NCBI Taxonomy" id="2078"/>
    <lineage>
        <taxon>Bacteria</taxon>
        <taxon>Bacillati</taxon>
        <taxon>Bacillota</taxon>
        <taxon>Bacilli</taxon>
        <taxon>Bacillales</taxon>
        <taxon>Sporolactobacillaceae</taxon>
        <taxon>Sporolactobacillus</taxon>
    </lineage>
</organism>